<reference evidence="1 2" key="1">
    <citation type="journal article" date="2022" name="Front. Cell. Infect. Microbiol.">
        <title>The Genomes of Two Strains of Taenia crassiceps the Animal Model for the Study of Human Cysticercosis.</title>
        <authorList>
            <person name="Bobes R.J."/>
            <person name="Estrada K."/>
            <person name="Rios-Valencia D.G."/>
            <person name="Calderon-Gallegos A."/>
            <person name="de la Torre P."/>
            <person name="Carrero J.C."/>
            <person name="Sanchez-Flores A."/>
            <person name="Laclette J.P."/>
        </authorList>
    </citation>
    <scope>NUCLEOTIDE SEQUENCE [LARGE SCALE GENOMIC DNA]</scope>
    <source>
        <strain evidence="1">WFUcys</strain>
    </source>
</reference>
<keyword evidence="2" id="KW-1185">Reference proteome</keyword>
<accession>A0ABR4QK73</accession>
<evidence type="ECO:0000313" key="2">
    <source>
        <dbReference type="Proteomes" id="UP001651158"/>
    </source>
</evidence>
<organism evidence="1 2">
    <name type="scientific">Taenia crassiceps</name>
    <dbReference type="NCBI Taxonomy" id="6207"/>
    <lineage>
        <taxon>Eukaryota</taxon>
        <taxon>Metazoa</taxon>
        <taxon>Spiralia</taxon>
        <taxon>Lophotrochozoa</taxon>
        <taxon>Platyhelminthes</taxon>
        <taxon>Cestoda</taxon>
        <taxon>Eucestoda</taxon>
        <taxon>Cyclophyllidea</taxon>
        <taxon>Taeniidae</taxon>
        <taxon>Taenia</taxon>
    </lineage>
</organism>
<dbReference type="EMBL" id="JAKROA010000002">
    <property type="protein sequence ID" value="KAL5109854.1"/>
    <property type="molecule type" value="Genomic_DNA"/>
</dbReference>
<sequence>MRSPIDGEEEATTLAEREEKGCRLIVYSRRQSKRGAIATPFLAHARGSLKIANSWSRHFSRVLPIVFKNYAIRCALIGVTACTRTTTCLTDHTEISALQAAFKALSYMYPK</sequence>
<protein>
    <submittedName>
        <fullName evidence="1">Uncharacterized protein</fullName>
    </submittedName>
</protein>
<evidence type="ECO:0000313" key="1">
    <source>
        <dbReference type="EMBL" id="KAL5109854.1"/>
    </source>
</evidence>
<dbReference type="Proteomes" id="UP001651158">
    <property type="component" value="Unassembled WGS sequence"/>
</dbReference>
<comment type="caution">
    <text evidence="1">The sequence shown here is derived from an EMBL/GenBank/DDBJ whole genome shotgun (WGS) entry which is preliminary data.</text>
</comment>
<proteinExistence type="predicted"/>
<gene>
    <name evidence="1" type="ORF">TcWFU_001827</name>
</gene>
<name>A0ABR4QK73_9CEST</name>